<proteinExistence type="predicted"/>
<keyword evidence="1" id="KW-1185">Reference proteome</keyword>
<organism evidence="1 2">
    <name type="scientific">Panagrolaimus superbus</name>
    <dbReference type="NCBI Taxonomy" id="310955"/>
    <lineage>
        <taxon>Eukaryota</taxon>
        <taxon>Metazoa</taxon>
        <taxon>Ecdysozoa</taxon>
        <taxon>Nematoda</taxon>
        <taxon>Chromadorea</taxon>
        <taxon>Rhabditida</taxon>
        <taxon>Tylenchina</taxon>
        <taxon>Panagrolaimomorpha</taxon>
        <taxon>Panagrolaimoidea</taxon>
        <taxon>Panagrolaimidae</taxon>
        <taxon>Panagrolaimus</taxon>
    </lineage>
</organism>
<dbReference type="WBParaSite" id="PSU_v2.g15808.t1">
    <property type="protein sequence ID" value="PSU_v2.g15808.t1"/>
    <property type="gene ID" value="PSU_v2.g15808"/>
</dbReference>
<sequence length="214" mass="24656">MTSTNERLSISSMASAENSDIITCQTLLNSLGDQLQAQMDINSDYMLFQTQLERQKNHASKLLKNVSKNVESVEKKWNDFIVETLGVKNNFVKEIEKNSKFAHGSTESNKIQNVSEMTQSIHQKHEDILENVAEIQDLTELIDSFHAKTRIDQRRLSFIETKIVEIQKLDSMIAKVLEREVKNAEKIKTASRNEERMYGIWELTSGYKQLKAMK</sequence>
<dbReference type="Proteomes" id="UP000887577">
    <property type="component" value="Unplaced"/>
</dbReference>
<protein>
    <submittedName>
        <fullName evidence="2">Uncharacterized protein</fullName>
    </submittedName>
</protein>
<reference evidence="2" key="1">
    <citation type="submission" date="2022-11" db="UniProtKB">
        <authorList>
            <consortium name="WormBaseParasite"/>
        </authorList>
    </citation>
    <scope>IDENTIFICATION</scope>
</reference>
<evidence type="ECO:0000313" key="1">
    <source>
        <dbReference type="Proteomes" id="UP000887577"/>
    </source>
</evidence>
<accession>A0A914Y6I9</accession>
<evidence type="ECO:0000313" key="2">
    <source>
        <dbReference type="WBParaSite" id="PSU_v2.g15808.t1"/>
    </source>
</evidence>
<name>A0A914Y6I9_9BILA</name>
<dbReference type="AlphaFoldDB" id="A0A914Y6I9"/>